<dbReference type="InterPro" id="IPR001360">
    <property type="entry name" value="Glyco_hydro_1"/>
</dbReference>
<keyword evidence="2 6" id="KW-0378">Hydrolase</keyword>
<evidence type="ECO:0000256" key="2">
    <source>
        <dbReference type="ARBA" id="ARBA00022801"/>
    </source>
</evidence>
<comment type="similarity">
    <text evidence="1 5">Belongs to the glycosyl hydrolase 1 family.</text>
</comment>
<dbReference type="PANTHER" id="PTHR10353">
    <property type="entry name" value="GLYCOSYL HYDROLASE"/>
    <property type="match status" value="1"/>
</dbReference>
<sequence>MTYTFPKDFLWGGATAANQFEGAYNLDGKGLSVQDVTPQGGVPAKIGDLNPLITDEPTEDNLKLEGIDFYHRYKEDIALFAEMGFKTFRMSIAWSRIFPKGDEKEPNEAGLKFYDDVFDELAKYGIEPLVTLSHYETPLHLAREYNGWASRDLIGFYENYVRTVFTRYKDKVKYWLTFNEVNSVLHAPFMSGGISTPVEELSKQDLYQAVHHELVSSASATKIAREINPDFKVGCMVIAMPAYGMTSNPLDQLAVHQFENQNYLFSDIHARGKYPNYIKRFFKENDIEIQFAEGDEEMLKNTVDFISFSYYMSVAQAHNPEEYSTGKGNILGGIFNPYLESSEWGWQIDPVGLRLVLNDFYDRYQLPLFIVENGLGAKDVLVDGPNGPTVEDDYRIDYLRKHLVQVGEALQDGVELLGYTTWGPIDLVSASTAQLSKRYGFIYVDRNDDGTGSLARYKKKSFDWYKEVIATNGQALYSQMN</sequence>
<reference evidence="7 8" key="1">
    <citation type="submission" date="2018-06" db="EMBL/GenBank/DDBJ databases">
        <authorList>
            <consortium name="Pathogen Informatics"/>
            <person name="Doyle S."/>
        </authorList>
    </citation>
    <scope>NUCLEOTIDE SEQUENCE [LARGE SCALE GENOMIC DNA]</scope>
    <source>
        <strain evidence="7 8">NCTC11564</strain>
    </source>
</reference>
<gene>
    <name evidence="7" type="primary">bglA_1</name>
    <name evidence="7" type="ORF">NCTC11564_00448</name>
</gene>
<dbReference type="FunFam" id="3.20.20.80:FF:000004">
    <property type="entry name" value="Beta-glucosidase 6-phospho-beta-glucosidase"/>
    <property type="match status" value="1"/>
</dbReference>
<dbReference type="InterPro" id="IPR017853">
    <property type="entry name" value="GH"/>
</dbReference>
<proteinExistence type="inferred from homology"/>
<dbReference type="SUPFAM" id="SSF51445">
    <property type="entry name" value="(Trans)glycosidases"/>
    <property type="match status" value="1"/>
</dbReference>
<accession>A0A9X8T2J5</accession>
<feature type="active site" description="Nucleophile" evidence="4">
    <location>
        <position position="372"/>
    </location>
</feature>
<evidence type="ECO:0000256" key="1">
    <source>
        <dbReference type="ARBA" id="ARBA00010838"/>
    </source>
</evidence>
<evidence type="ECO:0000313" key="8">
    <source>
        <dbReference type="Proteomes" id="UP000254559"/>
    </source>
</evidence>
<dbReference type="EMBL" id="UHFO01000001">
    <property type="protein sequence ID" value="SUN62338.1"/>
    <property type="molecule type" value="Genomic_DNA"/>
</dbReference>
<dbReference type="AlphaFoldDB" id="A0A9X8T2J5"/>
<evidence type="ECO:0000256" key="6">
    <source>
        <dbReference type="RuleBase" id="RU004468"/>
    </source>
</evidence>
<protein>
    <submittedName>
        <fullName evidence="7">Beta-glucosidas</fullName>
        <ecNumber evidence="7">3.2.1.86</ecNumber>
    </submittedName>
</protein>
<comment type="caution">
    <text evidence="7">The sequence shown here is derived from an EMBL/GenBank/DDBJ whole genome shotgun (WGS) entry which is preliminary data.</text>
</comment>
<dbReference type="Gene3D" id="3.20.20.80">
    <property type="entry name" value="Glycosidases"/>
    <property type="match status" value="1"/>
</dbReference>
<evidence type="ECO:0000256" key="3">
    <source>
        <dbReference type="ARBA" id="ARBA00023295"/>
    </source>
</evidence>
<evidence type="ECO:0000256" key="5">
    <source>
        <dbReference type="RuleBase" id="RU003690"/>
    </source>
</evidence>
<keyword evidence="3 6" id="KW-0326">Glycosidase</keyword>
<evidence type="ECO:0000256" key="4">
    <source>
        <dbReference type="PROSITE-ProRule" id="PRU10055"/>
    </source>
</evidence>
<dbReference type="PRINTS" id="PR00131">
    <property type="entry name" value="GLHYDRLASE1"/>
</dbReference>
<organism evidence="7 8">
    <name type="scientific">Streptococcus dysgalactiae subsp. equisimilis</name>
    <name type="common">Streptococcus equisimilis</name>
    <dbReference type="NCBI Taxonomy" id="119602"/>
    <lineage>
        <taxon>Bacteria</taxon>
        <taxon>Bacillati</taxon>
        <taxon>Bacillota</taxon>
        <taxon>Bacilli</taxon>
        <taxon>Lactobacillales</taxon>
        <taxon>Streptococcaceae</taxon>
        <taxon>Streptococcus</taxon>
    </lineage>
</organism>
<dbReference type="InterPro" id="IPR033132">
    <property type="entry name" value="GH_1_N_CS"/>
</dbReference>
<evidence type="ECO:0000313" key="7">
    <source>
        <dbReference type="EMBL" id="SUN62338.1"/>
    </source>
</evidence>
<dbReference type="GO" id="GO:0008706">
    <property type="term" value="F:6-phospho-beta-glucosidase activity"/>
    <property type="evidence" value="ECO:0007669"/>
    <property type="project" value="UniProtKB-EC"/>
</dbReference>
<name>A0A9X8T2J5_STREQ</name>
<dbReference type="PANTHER" id="PTHR10353:SF122">
    <property type="entry name" value="6-PHOSPHO-BETA-GLUCOSIDASE ASCB-RELATED"/>
    <property type="match status" value="1"/>
</dbReference>
<dbReference type="GO" id="GO:0016052">
    <property type="term" value="P:carbohydrate catabolic process"/>
    <property type="evidence" value="ECO:0007669"/>
    <property type="project" value="TreeGrafter"/>
</dbReference>
<dbReference type="InterPro" id="IPR018120">
    <property type="entry name" value="Glyco_hydro_1_AS"/>
</dbReference>
<dbReference type="Proteomes" id="UP000254559">
    <property type="component" value="Unassembled WGS sequence"/>
</dbReference>
<dbReference type="EC" id="3.2.1.86" evidence="7"/>
<dbReference type="Pfam" id="PF00232">
    <property type="entry name" value="Glyco_hydro_1"/>
    <property type="match status" value="1"/>
</dbReference>
<dbReference type="PROSITE" id="PS00572">
    <property type="entry name" value="GLYCOSYL_HYDROL_F1_1"/>
    <property type="match status" value="1"/>
</dbReference>
<dbReference type="PROSITE" id="PS00653">
    <property type="entry name" value="GLYCOSYL_HYDROL_F1_2"/>
    <property type="match status" value="1"/>
</dbReference>
<dbReference type="RefSeq" id="WP_115283572.1">
    <property type="nucleotide sequence ID" value="NZ_UHFO01000001.1"/>
</dbReference>
<dbReference type="NCBIfam" id="NF007158">
    <property type="entry name" value="PRK09593.1"/>
    <property type="match status" value="1"/>
</dbReference>
<dbReference type="GO" id="GO:0005829">
    <property type="term" value="C:cytosol"/>
    <property type="evidence" value="ECO:0007669"/>
    <property type="project" value="TreeGrafter"/>
</dbReference>